<protein>
    <recommendedName>
        <fullName evidence="6">O-GlcNAc transferase C-terminal domain-containing protein</fullName>
    </recommendedName>
</protein>
<keyword evidence="2" id="KW-0328">Glycosyltransferase</keyword>
<dbReference type="Gene3D" id="3.40.50.11380">
    <property type="match status" value="1"/>
</dbReference>
<dbReference type="Pfam" id="PF13844">
    <property type="entry name" value="Glyco_transf_41"/>
    <property type="match status" value="2"/>
</dbReference>
<proteinExistence type="predicted"/>
<evidence type="ECO:0000259" key="6">
    <source>
        <dbReference type="Pfam" id="PF13844"/>
    </source>
</evidence>
<dbReference type="Gene3D" id="3.40.50.2000">
    <property type="entry name" value="Glycogen Phosphorylase B"/>
    <property type="match status" value="1"/>
</dbReference>
<sequence>MAENPPGDAVGDPDLPPAMQAAWQRAVAAGNAGRYGEALATVQDLLARHPDHNSLLHTAVRIAHNAHDSERAFRLAWDLARRSRGVHARHQAYSLMTFWAPFVSYLNREGVAAVGRQWAQHLAAVMRGAPLPPQGPRPADRRLRVGYMSPAFGFPSDYQPLGHHDPDRLESFAYSSGARPLGRGTVVPKFGTFRDLHGMSDSAAAHLIRQDDLDILVDLGGTGDAQRNGILAYRPARIQVGWSNKLIPQYGPLLDWVIGDAELFAPGDFIEPGAARLLALPQSVCAVVEMTQPPPPVPPPILTNARLTIGSPASAYKISEATLALWSRILHRLPQAVFAYNTPFLSDLVESKIRDGFAAHGIGPERYSLTVRRDTDFPTAMNGVDLALDAIPFSSNFSCLQTLRQGVPVITLAGDRLPGRLGSSILRTAGLTELVAATPEAYVEAAVALAADPARLRAYRSRLPAAIREARLVDMRLTAHCLERAYEQIWQMRAEGGAE</sequence>
<dbReference type="PANTHER" id="PTHR44835:SF1">
    <property type="entry name" value="PROTEIN O-GLCNAC TRANSFERASE"/>
    <property type="match status" value="1"/>
</dbReference>
<dbReference type="EMBL" id="JBHRTR010000035">
    <property type="protein sequence ID" value="MFC3229984.1"/>
    <property type="molecule type" value="Genomic_DNA"/>
</dbReference>
<reference evidence="8" key="1">
    <citation type="journal article" date="2019" name="Int. J. Syst. Evol. Microbiol.">
        <title>The Global Catalogue of Microorganisms (GCM) 10K type strain sequencing project: providing services to taxonomists for standard genome sequencing and annotation.</title>
        <authorList>
            <consortium name="The Broad Institute Genomics Platform"/>
            <consortium name="The Broad Institute Genome Sequencing Center for Infectious Disease"/>
            <person name="Wu L."/>
            <person name="Ma J."/>
        </authorList>
    </citation>
    <scope>NUCLEOTIDE SEQUENCE [LARGE SCALE GENOMIC DNA]</scope>
    <source>
        <strain evidence="8">KCTC 42964</strain>
    </source>
</reference>
<keyword evidence="8" id="KW-1185">Reference proteome</keyword>
<keyword evidence="4" id="KW-0677">Repeat</keyword>
<evidence type="ECO:0000256" key="5">
    <source>
        <dbReference type="ARBA" id="ARBA00022803"/>
    </source>
</evidence>
<feature type="domain" description="O-GlcNAc transferase C-terminal" evidence="6">
    <location>
        <begin position="138"/>
        <end position="261"/>
    </location>
</feature>
<comment type="pathway">
    <text evidence="1">Protein modification; protein glycosylation.</text>
</comment>
<dbReference type="InterPro" id="IPR051939">
    <property type="entry name" value="Glycosyltr_41/O-GlcNAc_trsf"/>
</dbReference>
<evidence type="ECO:0000256" key="2">
    <source>
        <dbReference type="ARBA" id="ARBA00022676"/>
    </source>
</evidence>
<feature type="domain" description="O-GlcNAc transferase C-terminal" evidence="6">
    <location>
        <begin position="315"/>
        <end position="480"/>
    </location>
</feature>
<dbReference type="InterPro" id="IPR029489">
    <property type="entry name" value="OGT/SEC/SPY_C"/>
</dbReference>
<dbReference type="PANTHER" id="PTHR44835">
    <property type="entry name" value="UDP-N-ACETYLGLUCOSAMINE--PEPTIDE N-ACETYLGLUCOSAMINYLTRANSFERASE SPINDLY-RELATED"/>
    <property type="match status" value="1"/>
</dbReference>
<keyword evidence="5" id="KW-0802">TPR repeat</keyword>
<dbReference type="Proteomes" id="UP001595528">
    <property type="component" value="Unassembled WGS sequence"/>
</dbReference>
<dbReference type="RefSeq" id="WP_379904720.1">
    <property type="nucleotide sequence ID" value="NZ_JBHRTR010000035.1"/>
</dbReference>
<gene>
    <name evidence="7" type="ORF">ACFOGJ_22225</name>
</gene>
<keyword evidence="3" id="KW-0808">Transferase</keyword>
<accession>A0ABV7L609</accession>
<evidence type="ECO:0000313" key="8">
    <source>
        <dbReference type="Proteomes" id="UP001595528"/>
    </source>
</evidence>
<evidence type="ECO:0000256" key="1">
    <source>
        <dbReference type="ARBA" id="ARBA00004922"/>
    </source>
</evidence>
<evidence type="ECO:0000313" key="7">
    <source>
        <dbReference type="EMBL" id="MFC3229984.1"/>
    </source>
</evidence>
<evidence type="ECO:0000256" key="3">
    <source>
        <dbReference type="ARBA" id="ARBA00022679"/>
    </source>
</evidence>
<organism evidence="7 8">
    <name type="scientific">Marinibaculum pumilum</name>
    <dbReference type="NCBI Taxonomy" id="1766165"/>
    <lineage>
        <taxon>Bacteria</taxon>
        <taxon>Pseudomonadati</taxon>
        <taxon>Pseudomonadota</taxon>
        <taxon>Alphaproteobacteria</taxon>
        <taxon>Rhodospirillales</taxon>
        <taxon>Rhodospirillaceae</taxon>
        <taxon>Marinibaculum</taxon>
    </lineage>
</organism>
<name>A0ABV7L609_9PROT</name>
<comment type="caution">
    <text evidence="7">The sequence shown here is derived from an EMBL/GenBank/DDBJ whole genome shotgun (WGS) entry which is preliminary data.</text>
</comment>
<evidence type="ECO:0000256" key="4">
    <source>
        <dbReference type="ARBA" id="ARBA00022737"/>
    </source>
</evidence>